<evidence type="ECO:0000313" key="1">
    <source>
        <dbReference type="EMBL" id="MBB4925782.1"/>
    </source>
</evidence>
<comment type="caution">
    <text evidence="1">The sequence shown here is derived from an EMBL/GenBank/DDBJ whole genome shotgun (WGS) entry which is preliminary data.</text>
</comment>
<organism evidence="1 2">
    <name type="scientific">Kitasatospora kifunensis</name>
    <name type="common">Streptomyces kifunensis</name>
    <dbReference type="NCBI Taxonomy" id="58351"/>
    <lineage>
        <taxon>Bacteria</taxon>
        <taxon>Bacillati</taxon>
        <taxon>Actinomycetota</taxon>
        <taxon>Actinomycetes</taxon>
        <taxon>Kitasatosporales</taxon>
        <taxon>Streptomycetaceae</taxon>
        <taxon>Kitasatospora</taxon>
    </lineage>
</organism>
<protein>
    <submittedName>
        <fullName evidence="1">Uncharacterized protein</fullName>
    </submittedName>
</protein>
<dbReference type="Proteomes" id="UP000540506">
    <property type="component" value="Unassembled WGS sequence"/>
</dbReference>
<reference evidence="1 2" key="1">
    <citation type="submission" date="2020-08" db="EMBL/GenBank/DDBJ databases">
        <title>Sequencing the genomes of 1000 actinobacteria strains.</title>
        <authorList>
            <person name="Klenk H.-P."/>
        </authorList>
    </citation>
    <scope>NUCLEOTIDE SEQUENCE [LARGE SCALE GENOMIC DNA]</scope>
    <source>
        <strain evidence="1 2">DSM 41654</strain>
    </source>
</reference>
<evidence type="ECO:0000313" key="2">
    <source>
        <dbReference type="Proteomes" id="UP000540506"/>
    </source>
</evidence>
<dbReference type="EMBL" id="JACHJV010000001">
    <property type="protein sequence ID" value="MBB4925782.1"/>
    <property type="molecule type" value="Genomic_DNA"/>
</dbReference>
<dbReference type="AlphaFoldDB" id="A0A7W7VWR3"/>
<proteinExistence type="predicted"/>
<keyword evidence="2" id="KW-1185">Reference proteome</keyword>
<dbReference type="RefSeq" id="WP_184938248.1">
    <property type="nucleotide sequence ID" value="NZ_JACHJV010000001.1"/>
</dbReference>
<name>A0A7W7VWR3_KITKI</name>
<gene>
    <name evidence="1" type="ORF">FHR34_004775</name>
</gene>
<accession>A0A7W7VWR3</accession>
<sequence length="62" mass="7077">MDEEIAIRIDLKTAQALVDVIYMFGEHVAAGVPIEVRDDDTELGELVGDFYKNLRKRIREAK</sequence>